<reference evidence="3" key="1">
    <citation type="submission" date="2020-11" db="EMBL/GenBank/DDBJ databases">
        <authorList>
            <consortium name="DOE Joint Genome Institute"/>
            <person name="Ahrendt S."/>
            <person name="Riley R."/>
            <person name="Andreopoulos W."/>
            <person name="LaButti K."/>
            <person name="Pangilinan J."/>
            <person name="Ruiz-duenas F.J."/>
            <person name="Barrasa J.M."/>
            <person name="Sanchez-Garcia M."/>
            <person name="Camarero S."/>
            <person name="Miyauchi S."/>
            <person name="Serrano A."/>
            <person name="Linde D."/>
            <person name="Babiker R."/>
            <person name="Drula E."/>
            <person name="Ayuso-Fernandez I."/>
            <person name="Pacheco R."/>
            <person name="Padilla G."/>
            <person name="Ferreira P."/>
            <person name="Barriuso J."/>
            <person name="Kellner H."/>
            <person name="Castanera R."/>
            <person name="Alfaro M."/>
            <person name="Ramirez L."/>
            <person name="Pisabarro A.G."/>
            <person name="Kuo A."/>
            <person name="Tritt A."/>
            <person name="Lipzen A."/>
            <person name="He G."/>
            <person name="Yan M."/>
            <person name="Ng V."/>
            <person name="Cullen D."/>
            <person name="Martin F."/>
            <person name="Rosso M.-N."/>
            <person name="Henrissat B."/>
            <person name="Hibbett D."/>
            <person name="Martinez A.T."/>
            <person name="Grigoriev I.V."/>
        </authorList>
    </citation>
    <scope>NUCLEOTIDE SEQUENCE</scope>
    <source>
        <strain evidence="3">AH 44721</strain>
    </source>
</reference>
<organism evidence="3 4">
    <name type="scientific">Gymnopilus junonius</name>
    <name type="common">Spectacular rustgill mushroom</name>
    <name type="synonym">Gymnopilus spectabilis subsp. junonius</name>
    <dbReference type="NCBI Taxonomy" id="109634"/>
    <lineage>
        <taxon>Eukaryota</taxon>
        <taxon>Fungi</taxon>
        <taxon>Dikarya</taxon>
        <taxon>Basidiomycota</taxon>
        <taxon>Agaricomycotina</taxon>
        <taxon>Agaricomycetes</taxon>
        <taxon>Agaricomycetidae</taxon>
        <taxon>Agaricales</taxon>
        <taxon>Agaricineae</taxon>
        <taxon>Hymenogastraceae</taxon>
        <taxon>Gymnopilus</taxon>
    </lineage>
</organism>
<feature type="compositionally biased region" description="Acidic residues" evidence="1">
    <location>
        <begin position="275"/>
        <end position="286"/>
    </location>
</feature>
<comment type="caution">
    <text evidence="3">The sequence shown here is derived from an EMBL/GenBank/DDBJ whole genome shotgun (WGS) entry which is preliminary data.</text>
</comment>
<evidence type="ECO:0000313" key="4">
    <source>
        <dbReference type="Proteomes" id="UP000724874"/>
    </source>
</evidence>
<gene>
    <name evidence="3" type="ORF">CPB84DRAFT_1816244</name>
</gene>
<sequence length="296" mass="33948">MDIDYDDVTMAIIDGLVMTPTHCAYDGCTQDLQNARGGAFCAEHERSYGDKCRIRDCRGTKVANTQACQCHQPEWRKYKLDHSRSTLSGVRRMLQRPEELNAWQPGLRQNFQPHDNNENAEIPRKNYFGPGKFYCVETITKPCGVVVAWTKFDKSESPTKILNWLGSVYPTEESQPNYLCIDKGCQVLRTTPMNGSAPNLVITDVDKNGDEYLKRAFNTQACEQLNAWLGGFDSIVKWMKSGNFNWFLHSMLFYYTNQVIQKQEQKTKIQQIVGNDDDEGEEDEEMTPVGHWDDDD</sequence>
<dbReference type="Pfam" id="PF18721">
    <property type="entry name" value="CxC6"/>
    <property type="match status" value="1"/>
</dbReference>
<feature type="region of interest" description="Disordered" evidence="1">
    <location>
        <begin position="271"/>
        <end position="296"/>
    </location>
</feature>
<accession>A0A9P5TL93</accession>
<dbReference type="AlphaFoldDB" id="A0A9P5TL93"/>
<dbReference type="InterPro" id="IPR040898">
    <property type="entry name" value="CxC6"/>
</dbReference>
<feature type="domain" description="CxC6 like cysteine cluster associated with KDZ" evidence="2">
    <location>
        <begin position="12"/>
        <end position="77"/>
    </location>
</feature>
<evidence type="ECO:0000256" key="1">
    <source>
        <dbReference type="SAM" id="MobiDB-lite"/>
    </source>
</evidence>
<dbReference type="OrthoDB" id="2527272at2759"/>
<evidence type="ECO:0000259" key="2">
    <source>
        <dbReference type="Pfam" id="PF18721"/>
    </source>
</evidence>
<name>A0A9P5TL93_GYMJU</name>
<keyword evidence="4" id="KW-1185">Reference proteome</keyword>
<dbReference type="EMBL" id="JADNYJ010000070">
    <property type="protein sequence ID" value="KAF8891914.1"/>
    <property type="molecule type" value="Genomic_DNA"/>
</dbReference>
<protein>
    <recommendedName>
        <fullName evidence="2">CxC6 like cysteine cluster associated with KDZ domain-containing protein</fullName>
    </recommendedName>
</protein>
<proteinExistence type="predicted"/>
<evidence type="ECO:0000313" key="3">
    <source>
        <dbReference type="EMBL" id="KAF8891914.1"/>
    </source>
</evidence>
<dbReference type="Proteomes" id="UP000724874">
    <property type="component" value="Unassembled WGS sequence"/>
</dbReference>